<name>A0A409WDU3_9AGAR</name>
<proteinExistence type="predicted"/>
<evidence type="ECO:0000313" key="2">
    <source>
        <dbReference type="Proteomes" id="UP000284706"/>
    </source>
</evidence>
<keyword evidence="2" id="KW-1185">Reference proteome</keyword>
<dbReference type="Proteomes" id="UP000284706">
    <property type="component" value="Unassembled WGS sequence"/>
</dbReference>
<protein>
    <submittedName>
        <fullName evidence="1">Uncharacterized protein</fullName>
    </submittedName>
</protein>
<gene>
    <name evidence="1" type="ORF">CVT26_004482</name>
</gene>
<accession>A0A409WDU3</accession>
<evidence type="ECO:0000313" key="1">
    <source>
        <dbReference type="EMBL" id="PPQ76684.1"/>
    </source>
</evidence>
<dbReference type="EMBL" id="NHYE01005132">
    <property type="protein sequence ID" value="PPQ76684.1"/>
    <property type="molecule type" value="Genomic_DNA"/>
</dbReference>
<sequence>MLWAMNKMKGRQINDSDRLIFFEDTIFTDRYEMPVKFVGHLTLPFRELRVDEATHKKFTREAFFLEDLLVCLKAAFGIKCKEVFLVVTSDRCRSHWTELPSPQARLLRNWFFARV</sequence>
<dbReference type="InParanoid" id="A0A409WDU3"/>
<comment type="caution">
    <text evidence="1">The sequence shown here is derived from an EMBL/GenBank/DDBJ whole genome shotgun (WGS) entry which is preliminary data.</text>
</comment>
<organism evidence="1 2">
    <name type="scientific">Gymnopilus dilepis</name>
    <dbReference type="NCBI Taxonomy" id="231916"/>
    <lineage>
        <taxon>Eukaryota</taxon>
        <taxon>Fungi</taxon>
        <taxon>Dikarya</taxon>
        <taxon>Basidiomycota</taxon>
        <taxon>Agaricomycotina</taxon>
        <taxon>Agaricomycetes</taxon>
        <taxon>Agaricomycetidae</taxon>
        <taxon>Agaricales</taxon>
        <taxon>Agaricineae</taxon>
        <taxon>Hymenogastraceae</taxon>
        <taxon>Gymnopilus</taxon>
    </lineage>
</organism>
<reference evidence="1 2" key="1">
    <citation type="journal article" date="2018" name="Evol. Lett.">
        <title>Horizontal gene cluster transfer increased hallucinogenic mushroom diversity.</title>
        <authorList>
            <person name="Reynolds H.T."/>
            <person name="Vijayakumar V."/>
            <person name="Gluck-Thaler E."/>
            <person name="Korotkin H.B."/>
            <person name="Matheny P.B."/>
            <person name="Slot J.C."/>
        </authorList>
    </citation>
    <scope>NUCLEOTIDE SEQUENCE [LARGE SCALE GENOMIC DNA]</scope>
    <source>
        <strain evidence="1 2">SRW20</strain>
    </source>
</reference>
<dbReference type="AlphaFoldDB" id="A0A409WDU3"/>